<accession>A0A7S6WRV5</accession>
<name>A0A7S6WRV5_9SPIR</name>
<dbReference type="GeneID" id="301088884"/>
<evidence type="ECO:0000313" key="1">
    <source>
        <dbReference type="EMBL" id="QOW61667.1"/>
    </source>
</evidence>
<sequence length="70" mass="7956">MKLYAIKSAQGDFSYCTILQESESGYMIRICMDKAGYQKISENFIDKELFNLCVRTGYIKELAEEASVVA</sequence>
<dbReference type="Proteomes" id="UP000593915">
    <property type="component" value="Chromosome"/>
</dbReference>
<organism evidence="1">
    <name type="scientific">Treponema pedis</name>
    <dbReference type="NCBI Taxonomy" id="409322"/>
    <lineage>
        <taxon>Bacteria</taxon>
        <taxon>Pseudomonadati</taxon>
        <taxon>Spirochaetota</taxon>
        <taxon>Spirochaetia</taxon>
        <taxon>Spirochaetales</taxon>
        <taxon>Treponemataceae</taxon>
        <taxon>Treponema</taxon>
    </lineage>
</organism>
<proteinExistence type="predicted"/>
<gene>
    <name evidence="1" type="ORF">IFE08_04635</name>
</gene>
<protein>
    <submittedName>
        <fullName evidence="1">Uncharacterized protein</fullName>
    </submittedName>
</protein>
<reference evidence="1" key="1">
    <citation type="submission" date="2020-09" db="EMBL/GenBank/DDBJ databases">
        <title>Characterization of Treponema spp. from bovine digital dermatitis in Korea.</title>
        <authorList>
            <person name="Espiritu H.M."/>
            <person name="Cho Y.I."/>
            <person name="Mamuad L."/>
        </authorList>
    </citation>
    <scope>NUCLEOTIDE SEQUENCE [LARGE SCALE GENOMIC DNA]</scope>
    <source>
        <strain evidence="1">KS1</strain>
    </source>
</reference>
<dbReference type="AlphaFoldDB" id="A0A7S6WRV5"/>
<dbReference type="EMBL" id="CP061839">
    <property type="protein sequence ID" value="QOW61667.1"/>
    <property type="molecule type" value="Genomic_DNA"/>
</dbReference>
<dbReference type="RefSeq" id="WP_020963949.1">
    <property type="nucleotide sequence ID" value="NZ_CP045670.1"/>
</dbReference>